<evidence type="ECO:0000256" key="1">
    <source>
        <dbReference type="SAM" id="SignalP"/>
    </source>
</evidence>
<dbReference type="InterPro" id="IPR003646">
    <property type="entry name" value="SH3-like_bac-type"/>
</dbReference>
<dbReference type="Pfam" id="PF08239">
    <property type="entry name" value="SH3_3"/>
    <property type="match status" value="1"/>
</dbReference>
<feature type="signal peptide" evidence="1">
    <location>
        <begin position="1"/>
        <end position="31"/>
    </location>
</feature>
<comment type="caution">
    <text evidence="3">The sequence shown here is derived from an EMBL/GenBank/DDBJ whole genome shotgun (WGS) entry which is preliminary data.</text>
</comment>
<dbReference type="AlphaFoldDB" id="A0A927MS89"/>
<organism evidence="3 4">
    <name type="scientific">Actinopolymorpha pittospori</name>
    <dbReference type="NCBI Taxonomy" id="648752"/>
    <lineage>
        <taxon>Bacteria</taxon>
        <taxon>Bacillati</taxon>
        <taxon>Actinomycetota</taxon>
        <taxon>Actinomycetes</taxon>
        <taxon>Propionibacteriales</taxon>
        <taxon>Actinopolymorphaceae</taxon>
        <taxon>Actinopolymorpha</taxon>
    </lineage>
</organism>
<name>A0A927MS89_9ACTN</name>
<feature type="chain" id="PRO_5037141988" description="SH3b domain-containing protein" evidence="1">
    <location>
        <begin position="32"/>
        <end position="208"/>
    </location>
</feature>
<evidence type="ECO:0000313" key="4">
    <source>
        <dbReference type="Proteomes" id="UP000638648"/>
    </source>
</evidence>
<reference evidence="3" key="1">
    <citation type="submission" date="2020-10" db="EMBL/GenBank/DDBJ databases">
        <title>Sequencing the genomes of 1000 actinobacteria strains.</title>
        <authorList>
            <person name="Klenk H.-P."/>
        </authorList>
    </citation>
    <scope>NUCLEOTIDE SEQUENCE</scope>
    <source>
        <strain evidence="3">DSM 45354</strain>
    </source>
</reference>
<dbReference type="Gene3D" id="2.30.30.40">
    <property type="entry name" value="SH3 Domains"/>
    <property type="match status" value="2"/>
</dbReference>
<feature type="domain" description="SH3b" evidence="2">
    <location>
        <begin position="52"/>
        <end position="119"/>
    </location>
</feature>
<gene>
    <name evidence="3" type="ORF">HEB94_002779</name>
</gene>
<protein>
    <recommendedName>
        <fullName evidence="2">SH3b domain-containing protein</fullName>
    </recommendedName>
</protein>
<sequence>MRFRSLRGLALAAAAVVSVPLIGLAAPTARAAPTGSPAYQAAAAAPADKGDYTGRVIAPVAVRTYFTTAASRIGTLNKGAKVSIWCKANSVPVDGNPRWYMLSLDARHWVSARYVTNVGAAPQWCLGHGPRGKVIASPNVTVRTAPTTKAASAGRLPYGKIVKIVCKVNGPAVDGNPRWYQLFDGRWVTARYVMNVKDPLFNLPVACG</sequence>
<dbReference type="EMBL" id="JADBEM010000001">
    <property type="protein sequence ID" value="MBE1605931.1"/>
    <property type="molecule type" value="Genomic_DNA"/>
</dbReference>
<keyword evidence="4" id="KW-1185">Reference proteome</keyword>
<dbReference type="Proteomes" id="UP000638648">
    <property type="component" value="Unassembled WGS sequence"/>
</dbReference>
<evidence type="ECO:0000313" key="3">
    <source>
        <dbReference type="EMBL" id="MBE1605931.1"/>
    </source>
</evidence>
<feature type="domain" description="SH3b" evidence="2">
    <location>
        <begin position="130"/>
        <end position="197"/>
    </location>
</feature>
<proteinExistence type="predicted"/>
<dbReference type="SMART" id="SM00287">
    <property type="entry name" value="SH3b"/>
    <property type="match status" value="2"/>
</dbReference>
<accession>A0A927MS89</accession>
<dbReference type="RefSeq" id="WP_192750144.1">
    <property type="nucleotide sequence ID" value="NZ_BAABJL010000244.1"/>
</dbReference>
<keyword evidence="1" id="KW-0732">Signal</keyword>
<evidence type="ECO:0000259" key="2">
    <source>
        <dbReference type="SMART" id="SM00287"/>
    </source>
</evidence>